<accession>A0A3R9QCU2</accession>
<organism evidence="1 2">
    <name type="scientific">Edaphobacter aggregans</name>
    <dbReference type="NCBI Taxonomy" id="570835"/>
    <lineage>
        <taxon>Bacteria</taxon>
        <taxon>Pseudomonadati</taxon>
        <taxon>Acidobacteriota</taxon>
        <taxon>Terriglobia</taxon>
        <taxon>Terriglobales</taxon>
        <taxon>Acidobacteriaceae</taxon>
        <taxon>Edaphobacter</taxon>
    </lineage>
</organism>
<evidence type="ECO:0000313" key="2">
    <source>
        <dbReference type="Proteomes" id="UP000269669"/>
    </source>
</evidence>
<evidence type="ECO:0000313" key="1">
    <source>
        <dbReference type="EMBL" id="RSL18192.1"/>
    </source>
</evidence>
<dbReference type="AlphaFoldDB" id="A0A3R9QCU2"/>
<dbReference type="Proteomes" id="UP000269669">
    <property type="component" value="Unassembled WGS sequence"/>
</dbReference>
<proteinExistence type="predicted"/>
<dbReference type="EMBL" id="RSDW01000001">
    <property type="protein sequence ID" value="RSL18192.1"/>
    <property type="molecule type" value="Genomic_DNA"/>
</dbReference>
<comment type="caution">
    <text evidence="1">The sequence shown here is derived from an EMBL/GenBank/DDBJ whole genome shotgun (WGS) entry which is preliminary data.</text>
</comment>
<sequence>MEDESALAADEFDGAPPPRSVRRVLLGLQHKLRGLGSLTDMSISQSCLIHQAALQQLNVVVRHRWPISFENHINIAPGCMPELLPLPRHRPSPNGSIHDRVGRVVDVPFSSPKLVQMGKSMNPRMKTPKDSVTPLCIQQTKMTACVFCSDAKFSRAFRKI</sequence>
<gene>
    <name evidence="1" type="ORF">EDE15_3749</name>
</gene>
<protein>
    <submittedName>
        <fullName evidence="1">Uncharacterized protein</fullName>
    </submittedName>
</protein>
<name>A0A3R9QCU2_9BACT</name>
<reference evidence="1 2" key="1">
    <citation type="submission" date="2018-12" db="EMBL/GenBank/DDBJ databases">
        <title>Sequencing of bacterial isolates from soil warming experiment in Harvard Forest, Massachusetts, USA.</title>
        <authorList>
            <person name="Deangelis K."/>
        </authorList>
    </citation>
    <scope>NUCLEOTIDE SEQUENCE [LARGE SCALE GENOMIC DNA]</scope>
    <source>
        <strain evidence="1 2">EB153</strain>
    </source>
</reference>
<keyword evidence="2" id="KW-1185">Reference proteome</keyword>